<evidence type="ECO:0000256" key="1">
    <source>
        <dbReference type="SAM" id="MobiDB-lite"/>
    </source>
</evidence>
<feature type="compositionally biased region" description="Low complexity" evidence="1">
    <location>
        <begin position="20"/>
        <end position="32"/>
    </location>
</feature>
<protein>
    <submittedName>
        <fullName evidence="2">Uncharacterized protein</fullName>
    </submittedName>
</protein>
<dbReference type="AlphaFoldDB" id="A0A0E9XWS0"/>
<reference evidence="2" key="1">
    <citation type="submission" date="2014-11" db="EMBL/GenBank/DDBJ databases">
        <authorList>
            <person name="Amaro Gonzalez C."/>
        </authorList>
    </citation>
    <scope>NUCLEOTIDE SEQUENCE</scope>
</reference>
<reference evidence="2" key="2">
    <citation type="journal article" date="2015" name="Fish Shellfish Immunol.">
        <title>Early steps in the European eel (Anguilla anguilla)-Vibrio vulnificus interaction in the gills: Role of the RtxA13 toxin.</title>
        <authorList>
            <person name="Callol A."/>
            <person name="Pajuelo D."/>
            <person name="Ebbesson L."/>
            <person name="Teles M."/>
            <person name="MacKenzie S."/>
            <person name="Amaro C."/>
        </authorList>
    </citation>
    <scope>NUCLEOTIDE SEQUENCE</scope>
</reference>
<feature type="region of interest" description="Disordered" evidence="1">
    <location>
        <begin position="13"/>
        <end position="32"/>
    </location>
</feature>
<organism evidence="2">
    <name type="scientific">Anguilla anguilla</name>
    <name type="common">European freshwater eel</name>
    <name type="synonym">Muraena anguilla</name>
    <dbReference type="NCBI Taxonomy" id="7936"/>
    <lineage>
        <taxon>Eukaryota</taxon>
        <taxon>Metazoa</taxon>
        <taxon>Chordata</taxon>
        <taxon>Craniata</taxon>
        <taxon>Vertebrata</taxon>
        <taxon>Euteleostomi</taxon>
        <taxon>Actinopterygii</taxon>
        <taxon>Neopterygii</taxon>
        <taxon>Teleostei</taxon>
        <taxon>Anguilliformes</taxon>
        <taxon>Anguillidae</taxon>
        <taxon>Anguilla</taxon>
    </lineage>
</organism>
<evidence type="ECO:0000313" key="2">
    <source>
        <dbReference type="EMBL" id="JAI07115.1"/>
    </source>
</evidence>
<name>A0A0E9XWS0_ANGAN</name>
<dbReference type="EMBL" id="GBXM01001463">
    <property type="protein sequence ID" value="JAI07115.1"/>
    <property type="molecule type" value="Transcribed_RNA"/>
</dbReference>
<accession>A0A0E9XWS0</accession>
<proteinExistence type="predicted"/>
<sequence length="32" mass="3499">MSGFVYVVEIYSRKGNNEPSNTTTSSSATKRS</sequence>